<evidence type="ECO:0000313" key="3">
    <source>
        <dbReference type="Proteomes" id="UP000319004"/>
    </source>
</evidence>
<evidence type="ECO:0000313" key="2">
    <source>
        <dbReference type="EMBL" id="QDV41774.1"/>
    </source>
</evidence>
<reference evidence="2 3" key="1">
    <citation type="submission" date="2019-03" db="EMBL/GenBank/DDBJ databases">
        <title>Deep-cultivation of Planctomycetes and their phenomic and genomic characterization uncovers novel biology.</title>
        <authorList>
            <person name="Wiegand S."/>
            <person name="Jogler M."/>
            <person name="Boedeker C."/>
            <person name="Pinto D."/>
            <person name="Vollmers J."/>
            <person name="Rivas-Marin E."/>
            <person name="Kohn T."/>
            <person name="Peeters S.H."/>
            <person name="Heuer A."/>
            <person name="Rast P."/>
            <person name="Oberbeckmann S."/>
            <person name="Bunk B."/>
            <person name="Jeske O."/>
            <person name="Meyerdierks A."/>
            <person name="Storesund J.E."/>
            <person name="Kallscheuer N."/>
            <person name="Luecker S."/>
            <person name="Lage O.M."/>
            <person name="Pohl T."/>
            <person name="Merkel B.J."/>
            <person name="Hornburger P."/>
            <person name="Mueller R.-W."/>
            <person name="Bruemmer F."/>
            <person name="Labrenz M."/>
            <person name="Spormann A.M."/>
            <person name="Op den Camp H."/>
            <person name="Overmann J."/>
            <person name="Amann R."/>
            <person name="Jetten M.S.M."/>
            <person name="Mascher T."/>
            <person name="Medema M.H."/>
            <person name="Devos D.P."/>
            <person name="Kaster A.-K."/>
            <person name="Ovreas L."/>
            <person name="Rohde M."/>
            <person name="Galperin M.Y."/>
            <person name="Jogler C."/>
        </authorList>
    </citation>
    <scope>NUCLEOTIDE SEQUENCE [LARGE SCALE GENOMIC DNA]</scope>
    <source>
        <strain evidence="2 3">Enr13</strain>
    </source>
</reference>
<dbReference type="PANTHER" id="PTHR46623:SF10">
    <property type="entry name" value="CARBOXYMETHYLENEBUTENOLIDASE HOMOLOG"/>
    <property type="match status" value="1"/>
</dbReference>
<keyword evidence="2" id="KW-0378">Hydrolase</keyword>
<dbReference type="Gene3D" id="3.40.50.1820">
    <property type="entry name" value="alpha/beta hydrolase"/>
    <property type="match status" value="1"/>
</dbReference>
<dbReference type="EMBL" id="CP037423">
    <property type="protein sequence ID" value="QDV41774.1"/>
    <property type="molecule type" value="Genomic_DNA"/>
</dbReference>
<keyword evidence="3" id="KW-1185">Reference proteome</keyword>
<proteinExistence type="predicted"/>
<evidence type="ECO:0000259" key="1">
    <source>
        <dbReference type="Pfam" id="PF01738"/>
    </source>
</evidence>
<dbReference type="InterPro" id="IPR029058">
    <property type="entry name" value="AB_hydrolase_fold"/>
</dbReference>
<name>A0A518HLP4_9BACT</name>
<dbReference type="InterPro" id="IPR006311">
    <property type="entry name" value="TAT_signal"/>
</dbReference>
<sequence>MCDQDHFAEDLKKYSRRDLGTLAAGVGAAMMLPRAANAAEVNESDVTITTPDGECDAYFVAPTTDKHAAVLVWPDIFGLRPAFRQMGKRLAESGYSVLVVNPFYRTKHAPTAADGANTPIPDVRPLAQSLNATTQTTDAKAFIAWLDAQPQVDTTKKIGTTGYCMGGPIVMRTAAAVPDRVGAGGTFHGGGLVTDNPDSPHLLIPQMKAQFLIAIAENDDQRDPEAKNVLKKSFADANLAAEIEVYPAGHGWCPPDTRVHNREQAEKAWGRMLALFERALG</sequence>
<dbReference type="Pfam" id="PF01738">
    <property type="entry name" value="DLH"/>
    <property type="match status" value="1"/>
</dbReference>
<gene>
    <name evidence="2" type="ORF">Enr13x_16170</name>
</gene>
<dbReference type="KEGG" id="snep:Enr13x_16170"/>
<dbReference type="InterPro" id="IPR002925">
    <property type="entry name" value="Dienelactn_hydro"/>
</dbReference>
<dbReference type="AlphaFoldDB" id="A0A518HLP4"/>
<dbReference type="GO" id="GO:0016787">
    <property type="term" value="F:hydrolase activity"/>
    <property type="evidence" value="ECO:0007669"/>
    <property type="project" value="UniProtKB-KW"/>
</dbReference>
<dbReference type="SUPFAM" id="SSF53474">
    <property type="entry name" value="alpha/beta-Hydrolases"/>
    <property type="match status" value="1"/>
</dbReference>
<protein>
    <submittedName>
        <fullName evidence="2">Dienelactone hydrolase family protein</fullName>
    </submittedName>
</protein>
<feature type="domain" description="Dienelactone hydrolase" evidence="1">
    <location>
        <begin position="56"/>
        <end position="279"/>
    </location>
</feature>
<dbReference type="PANTHER" id="PTHR46623">
    <property type="entry name" value="CARBOXYMETHYLENEBUTENOLIDASE-RELATED"/>
    <property type="match status" value="1"/>
</dbReference>
<dbReference type="OrthoDB" id="9787933at2"/>
<organism evidence="2 3">
    <name type="scientific">Stieleria neptunia</name>
    <dbReference type="NCBI Taxonomy" id="2527979"/>
    <lineage>
        <taxon>Bacteria</taxon>
        <taxon>Pseudomonadati</taxon>
        <taxon>Planctomycetota</taxon>
        <taxon>Planctomycetia</taxon>
        <taxon>Pirellulales</taxon>
        <taxon>Pirellulaceae</taxon>
        <taxon>Stieleria</taxon>
    </lineage>
</organism>
<dbReference type="InterPro" id="IPR051049">
    <property type="entry name" value="Dienelactone_hydrolase-like"/>
</dbReference>
<dbReference type="RefSeq" id="WP_145385449.1">
    <property type="nucleotide sequence ID" value="NZ_CP037423.1"/>
</dbReference>
<accession>A0A518HLP4</accession>
<dbReference type="Proteomes" id="UP000319004">
    <property type="component" value="Chromosome"/>
</dbReference>
<dbReference type="PROSITE" id="PS51318">
    <property type="entry name" value="TAT"/>
    <property type="match status" value="1"/>
</dbReference>